<evidence type="ECO:0000313" key="1">
    <source>
        <dbReference type="EMBL" id="TNC19082.1"/>
    </source>
</evidence>
<comment type="caution">
    <text evidence="1">The sequence shown here is derived from an EMBL/GenBank/DDBJ whole genome shotgun (WGS) entry which is preliminary data.</text>
</comment>
<proteinExistence type="predicted"/>
<reference evidence="1 2" key="1">
    <citation type="submission" date="2019-06" db="EMBL/GenBank/DDBJ databases">
        <title>Amycolatopsis alkalitolerans sp. nov., isolated from Gastrodia elata Blume.</title>
        <authorList>
            <person name="Narsing Rao M.P."/>
            <person name="Li W.J."/>
        </authorList>
    </citation>
    <scope>NUCLEOTIDE SEQUENCE [LARGE SCALE GENOMIC DNA]</scope>
    <source>
        <strain evidence="1 2">SYSUP0005</strain>
    </source>
</reference>
<sequence>MIETENSQTLIGPRPEGTRADYLDGAAATKSASASTVAAPADGSTVESTAILDPVEQPAVSTPDRAEIIRRRQHDHLADAVTVLLHVVHYSGLPDIDWGTHISSSGRTLLGNIPEDLSEDVKREILSQYAGHFAGVVRDNTYDQDRKRGRQCWVMEGEQSGVRVVVYANFQAEAVAA</sequence>
<dbReference type="RefSeq" id="WP_139100732.1">
    <property type="nucleotide sequence ID" value="NZ_VDFW01000055.1"/>
</dbReference>
<accession>A0A5C4LQD1</accession>
<evidence type="ECO:0000313" key="2">
    <source>
        <dbReference type="Proteomes" id="UP000305546"/>
    </source>
</evidence>
<dbReference type="AlphaFoldDB" id="A0A5C4LQD1"/>
<dbReference type="Proteomes" id="UP000305546">
    <property type="component" value="Unassembled WGS sequence"/>
</dbReference>
<name>A0A5C4LQD1_9PSEU</name>
<gene>
    <name evidence="1" type="ORF">FG385_32980</name>
</gene>
<dbReference type="EMBL" id="VDFW01000055">
    <property type="protein sequence ID" value="TNC19082.1"/>
    <property type="molecule type" value="Genomic_DNA"/>
</dbReference>
<organism evidence="1 2">
    <name type="scientific">Amycolatopsis alkalitolerans</name>
    <dbReference type="NCBI Taxonomy" id="2547244"/>
    <lineage>
        <taxon>Bacteria</taxon>
        <taxon>Bacillati</taxon>
        <taxon>Actinomycetota</taxon>
        <taxon>Actinomycetes</taxon>
        <taxon>Pseudonocardiales</taxon>
        <taxon>Pseudonocardiaceae</taxon>
        <taxon>Amycolatopsis</taxon>
    </lineage>
</organism>
<keyword evidence="2" id="KW-1185">Reference proteome</keyword>
<protein>
    <submittedName>
        <fullName evidence="1">Uncharacterized protein</fullName>
    </submittedName>
</protein>